<dbReference type="PRINTS" id="PR00038">
    <property type="entry name" value="HTHLUXR"/>
</dbReference>
<evidence type="ECO:0000256" key="1">
    <source>
        <dbReference type="ARBA" id="ARBA00022741"/>
    </source>
</evidence>
<dbReference type="Pfam" id="PF00196">
    <property type="entry name" value="GerE"/>
    <property type="match status" value="1"/>
</dbReference>
<sequence length="918" mass="98833">MEPAQAPLVGRDRELGILVDLCERALAGDPRVIVVAGARHVGISALVEEAIRRVRRLHTPPPPLVRVSGLAWERRYAGELAQRLCHAPGVHSPLPTLEGNADPAAVTMSLVDRFRDGSASGLLVVVEEGQFADPQSLRAITSAVERLHDERVAVILAMADPRAADPELATLLRAHSAGTLTIAGLGADAVRDLARVHGVLLSPDAARRLAVYTGGLPGLIVELLQEFPDVDWETAYEVPPAPRSVRQEMEAVLGDNDGQVRDLVQALAVSGQGSRAVEVAALAGIDDMLPAIDTARSSGLVTARSHQGQLMLWFTNPMLASAAYDAIDLVTRRQLHLAAAERATDAYERVHHLAEASNGPDAALSEEIAALAESYAAVGRWRQAGDCWVLASRGHPDRALSQEYLVLALDAITGSGDLHLAESLAHEAEAFPVTTRRDVALGYLATLKGRRGRAEHLLHQALDHIADADAETEAVTAHRLSLHALGDFDAEALVHWGERCITVADGGGLGLLPAAVEAHTLIGLGLGAAGRVAEADAAYRRTLEVLDTGAQRQRALMGHGWLELAWDRPQQAIQDFQAAIPQAHWQGSSRVALWASGWLARAYLEVGDWDSAMAVVNRATEMLDRTGMDLIAPLIHWTGAEISAHRGQPKAADWHVAQALAVSSEYLIVRLPTALARARVAQAGSDPDATLHAMEPIATSPRPASVDEPGFWPWQDAWANALVLKGRLDEADTFLRPHEERAEQAGRHSQIARLGMARGQLQSLQGDIDAARASFETALGAIEESPFRFLRTRINYLYGQALRRAGKRREAAVVLRRALDGFAALNAATYVERCRRELQAGGASGQRPGGFDVESLTPQEQAVARLVAQGLSNADAARELYISVKTVQFHLTRVYSKLGLRSRTELAAHRSELTDAVD</sequence>
<dbReference type="GO" id="GO:0005524">
    <property type="term" value="F:ATP binding"/>
    <property type="evidence" value="ECO:0007669"/>
    <property type="project" value="UniProtKB-KW"/>
</dbReference>
<protein>
    <submittedName>
        <fullName evidence="4">Regulatory protein, luxR family</fullName>
    </submittedName>
</protein>
<keyword evidence="5" id="KW-1185">Reference proteome</keyword>
<dbReference type="SUPFAM" id="SSF52540">
    <property type="entry name" value="P-loop containing nucleoside triphosphate hydrolases"/>
    <property type="match status" value="1"/>
</dbReference>
<feature type="domain" description="HTH luxR-type" evidence="3">
    <location>
        <begin position="849"/>
        <end position="914"/>
    </location>
</feature>
<evidence type="ECO:0000313" key="5">
    <source>
        <dbReference type="Proteomes" id="UP000199086"/>
    </source>
</evidence>
<dbReference type="GO" id="GO:0004016">
    <property type="term" value="F:adenylate cyclase activity"/>
    <property type="evidence" value="ECO:0007669"/>
    <property type="project" value="TreeGrafter"/>
</dbReference>
<dbReference type="SUPFAM" id="SSF48452">
    <property type="entry name" value="TPR-like"/>
    <property type="match status" value="2"/>
</dbReference>
<proteinExistence type="predicted"/>
<dbReference type="RefSeq" id="WP_092606086.1">
    <property type="nucleotide sequence ID" value="NZ_FMYF01000002.1"/>
</dbReference>
<dbReference type="InterPro" id="IPR016032">
    <property type="entry name" value="Sig_transdc_resp-reg_C-effctor"/>
</dbReference>
<dbReference type="EMBL" id="FMYF01000002">
    <property type="protein sequence ID" value="SDB80227.1"/>
    <property type="molecule type" value="Genomic_DNA"/>
</dbReference>
<accession>A0A1G6GE22</accession>
<dbReference type="AlphaFoldDB" id="A0A1G6GE22"/>
<dbReference type="InterPro" id="IPR036388">
    <property type="entry name" value="WH-like_DNA-bd_sf"/>
</dbReference>
<dbReference type="PROSITE" id="PS50043">
    <property type="entry name" value="HTH_LUXR_2"/>
    <property type="match status" value="1"/>
</dbReference>
<dbReference type="PANTHER" id="PTHR16305">
    <property type="entry name" value="TESTICULAR SOLUBLE ADENYLYL CYCLASE"/>
    <property type="match status" value="1"/>
</dbReference>
<gene>
    <name evidence="4" type="ORF">GA0111570_10213</name>
</gene>
<keyword evidence="2" id="KW-0067">ATP-binding</keyword>
<dbReference type="CDD" id="cd06170">
    <property type="entry name" value="LuxR_C_like"/>
    <property type="match status" value="1"/>
</dbReference>
<dbReference type="InterPro" id="IPR011990">
    <property type="entry name" value="TPR-like_helical_dom_sf"/>
</dbReference>
<evidence type="ECO:0000313" key="4">
    <source>
        <dbReference type="EMBL" id="SDB80227.1"/>
    </source>
</evidence>
<dbReference type="SMART" id="SM00421">
    <property type="entry name" value="HTH_LUXR"/>
    <property type="match status" value="1"/>
</dbReference>
<keyword evidence="1" id="KW-0547">Nucleotide-binding</keyword>
<organism evidence="4 5">
    <name type="scientific">Raineyella antarctica</name>
    <dbReference type="NCBI Taxonomy" id="1577474"/>
    <lineage>
        <taxon>Bacteria</taxon>
        <taxon>Bacillati</taxon>
        <taxon>Actinomycetota</taxon>
        <taxon>Actinomycetes</taxon>
        <taxon>Propionibacteriales</taxon>
        <taxon>Propionibacteriaceae</taxon>
        <taxon>Raineyella</taxon>
    </lineage>
</organism>
<dbReference type="GO" id="GO:0005737">
    <property type="term" value="C:cytoplasm"/>
    <property type="evidence" value="ECO:0007669"/>
    <property type="project" value="TreeGrafter"/>
</dbReference>
<dbReference type="OrthoDB" id="3716759at2"/>
<dbReference type="PANTHER" id="PTHR16305:SF35">
    <property type="entry name" value="TRANSCRIPTIONAL ACTIVATOR DOMAIN"/>
    <property type="match status" value="1"/>
</dbReference>
<dbReference type="InterPro" id="IPR000792">
    <property type="entry name" value="Tscrpt_reg_LuxR_C"/>
</dbReference>
<dbReference type="SUPFAM" id="SSF46894">
    <property type="entry name" value="C-terminal effector domain of the bipartite response regulators"/>
    <property type="match status" value="1"/>
</dbReference>
<dbReference type="Gene3D" id="1.10.10.10">
    <property type="entry name" value="Winged helix-like DNA-binding domain superfamily/Winged helix DNA-binding domain"/>
    <property type="match status" value="1"/>
</dbReference>
<dbReference type="Gene3D" id="1.25.40.10">
    <property type="entry name" value="Tetratricopeptide repeat domain"/>
    <property type="match status" value="2"/>
</dbReference>
<dbReference type="STRING" id="1577474.GA0111570_10213"/>
<dbReference type="Proteomes" id="UP000199086">
    <property type="component" value="Unassembled WGS sequence"/>
</dbReference>
<dbReference type="GO" id="GO:0003677">
    <property type="term" value="F:DNA binding"/>
    <property type="evidence" value="ECO:0007669"/>
    <property type="project" value="InterPro"/>
</dbReference>
<name>A0A1G6GE22_9ACTN</name>
<dbReference type="GO" id="GO:0006355">
    <property type="term" value="P:regulation of DNA-templated transcription"/>
    <property type="evidence" value="ECO:0007669"/>
    <property type="project" value="InterPro"/>
</dbReference>
<evidence type="ECO:0000256" key="2">
    <source>
        <dbReference type="ARBA" id="ARBA00022840"/>
    </source>
</evidence>
<reference evidence="4 5" key="1">
    <citation type="submission" date="2016-06" db="EMBL/GenBank/DDBJ databases">
        <authorList>
            <person name="Olsen C.W."/>
            <person name="Carey S."/>
            <person name="Hinshaw L."/>
            <person name="Karasin A.I."/>
        </authorList>
    </citation>
    <scope>NUCLEOTIDE SEQUENCE [LARGE SCALE GENOMIC DNA]</scope>
    <source>
        <strain evidence="4 5">LZ-22</strain>
    </source>
</reference>
<evidence type="ECO:0000259" key="3">
    <source>
        <dbReference type="PROSITE" id="PS50043"/>
    </source>
</evidence>
<dbReference type="InterPro" id="IPR027417">
    <property type="entry name" value="P-loop_NTPase"/>
</dbReference>